<keyword evidence="4" id="KW-1185">Reference proteome</keyword>
<evidence type="ECO:0000313" key="1">
    <source>
        <dbReference type="EMBL" id="AXE36643.1"/>
    </source>
</evidence>
<dbReference type="AlphaFoldDB" id="A0A344UMZ5"/>
<name>A0A344UMZ5_9NEIS</name>
<dbReference type="EMBL" id="CP029554">
    <property type="protein sequence ID" value="AXE36643.1"/>
    <property type="molecule type" value="Genomic_DNA"/>
</dbReference>
<dbReference type="KEGG" id="chrb:DK843_21505"/>
<evidence type="ECO:0008006" key="5">
    <source>
        <dbReference type="Google" id="ProtNLM"/>
    </source>
</evidence>
<gene>
    <name evidence="2" type="ORF">ABI908_06570</name>
    <name evidence="1" type="ORF">DK843_21505</name>
</gene>
<evidence type="ECO:0000313" key="3">
    <source>
        <dbReference type="Proteomes" id="UP000252038"/>
    </source>
</evidence>
<dbReference type="Proteomes" id="UP000252038">
    <property type="component" value="Chromosome"/>
</dbReference>
<organism evidence="1 3">
    <name type="scientific">Chromobacterium phragmitis</name>
    <dbReference type="NCBI Taxonomy" id="2202141"/>
    <lineage>
        <taxon>Bacteria</taxon>
        <taxon>Pseudomonadati</taxon>
        <taxon>Pseudomonadota</taxon>
        <taxon>Betaproteobacteria</taxon>
        <taxon>Neisseriales</taxon>
        <taxon>Chromobacteriaceae</taxon>
        <taxon>Chromobacterium</taxon>
    </lineage>
</organism>
<protein>
    <recommendedName>
        <fullName evidence="5">Nucleotide-diphospho-sugar transferase domain-containing protein</fullName>
    </recommendedName>
</protein>
<reference evidence="1 3" key="1">
    <citation type="submission" date="2018-05" db="EMBL/GenBank/DDBJ databases">
        <title>Genome sequencing, assembly and analysis of the novel insecticidal bacterium, Chromobacterium phragmitis.</title>
        <authorList>
            <person name="Sparks M.E."/>
            <person name="Blackburn M.B."/>
            <person name="Gundersen-Rindal D.E."/>
        </authorList>
    </citation>
    <scope>NUCLEOTIDE SEQUENCE [LARGE SCALE GENOMIC DNA]</scope>
    <source>
        <strain evidence="1">IIBBL 274-1</strain>
    </source>
</reference>
<dbReference type="Proteomes" id="UP001462502">
    <property type="component" value="Unassembled WGS sequence"/>
</dbReference>
<dbReference type="EMBL" id="JBDXMI010000001">
    <property type="protein sequence ID" value="MEO9383782.1"/>
    <property type="molecule type" value="Genomic_DNA"/>
</dbReference>
<accession>A0A344UMZ5</accession>
<reference evidence="2 4" key="2">
    <citation type="submission" date="2024-05" db="EMBL/GenBank/DDBJ databases">
        <authorList>
            <person name="De Oliveira J.P."/>
            <person name="Noriler S.A."/>
            <person name="De Oliveira A.G."/>
            <person name="Sipoli D.S."/>
        </authorList>
    </citation>
    <scope>NUCLEOTIDE SEQUENCE [LARGE SCALE GENOMIC DNA]</scope>
    <source>
        <strain evidence="2 4">LABIM192</strain>
    </source>
</reference>
<proteinExistence type="predicted"/>
<dbReference type="RefSeq" id="WP_114074292.1">
    <property type="nucleotide sequence ID" value="NZ_CP029554.1"/>
</dbReference>
<evidence type="ECO:0000313" key="2">
    <source>
        <dbReference type="EMBL" id="MEO9383782.1"/>
    </source>
</evidence>
<sequence length="311" mass="35489">MALHIVYLSHGGKKYHDQTRFSILTLLHLLIAERRDDIQVAVYTDDPASVPQHELIKIFPLTAQQLRSYRGQFDYVHRIKLMVMQWANAELGSALMYVDCDTRWLSLPHPVFQALEQGGVCCMHVKEGSLGPGFFPEYQAAVRKHEAPLRSLGLADGLALEMWNSGVIGTPAGADAFYASALAINDYLLPRMRPRNWTEQFALSLVACSQYRMLALGDALHHYWNYSYEAPIYLQEVFSAMDASWDVERQARYCAELEWDEARLKAIQAAPEHKHRRRSNKWRASIAKRKIDLRAWLALLTGGLSQPPHQV</sequence>
<evidence type="ECO:0000313" key="4">
    <source>
        <dbReference type="Proteomes" id="UP001462502"/>
    </source>
</evidence>